<sequence length="1268" mass="139919">MRSPGCMRRAGPLCVQDEFFARRRDCPPGGRTQYDPTLPANSPFGHYTTTLPLIGLATHLLVAAFHINYGATPEERSVHLNDNLPEAPLFVQMWKDLAVLQSNGVKVMGMLGGIAPGTYIPCLNETLFPTYYPLLRDYIRRYNLDGMDLDVEEAVRLDDIIRLITSLKQDFGNDFIVTLAPVATALTESGSLSGFDYLQLDRRVGNLINWYNAQFYEGFGNFFPDDDYLAIVNFGKGLDPSRLVATTITNPIDAIPFIPIEDIAESVISLATMQNFMFGGVAAWEYFNSLPGNNSAPWLWAKTMDAAMKGLQKNYTALQQSQASDAITLLAFLPLSTMTVTHLIGDLFSAPANSILVQACNTRGSWGAGIAVAFQEKFPDAFEEYKAACKKDGAALLGSCLLIRGAEYDVACLFTSKDYGRRVDPPDQIIASTRSAVADLVAQNTTDSPKQLCGCRFNSGKFGVEWARTEAVLDELEVDMSRSPLSTMPVHAVLDNYYLALTLLVTVAYQLSGFAIAWTLQFDKITDLTGGSNFFILALLTLLVGGTFQTRNVVASVLVMVWAVRIAGFLFFRVLKTGHDGRFDEIRSSFFKFLAFWIGQILWVWLVSLPVTILNSPAVSDPAHGGSSPRFGTSRDIAGLVLWGIGFLMETIADAQKYRYKSSKTISKDLPIASGVWAWSRHPQYFGEMMCWWGMWILCLSPTTDGSVSGNARSAQYGAIVSPIFTVIVLMFGSGMPTSVKPQAKRFYLKSYGPGAKPEQAIIWSQYKEYNLSRTRSSSTGQSSSNFRRRRMGERRWRRLRVILSSVYVINRTRDQRVLAFARMGLAPSKSRRAYPLVQPSYGVPVPQGPHPNMYLPPHLQTQQMGSTSKKKKKKKGSVSVDQSDVASAYIQGYHAGSKGATLQPPRHVAEPIQAENIPPVLPAGAPAPAPAQPVPEPNIATVLEPLPPPNSSAYGPPPAEQPLAPLSNPLPTPPRDLYELSPYNTLLNLPQTTALLTSNYAQLGSVPPPSYDRRKTGRGGLFRTLTGRGKKEDDVRFVPVFINAPATSPTPQPAPAAPAADARPRQAAAERVANTPQPVATPVIPATPVIQDTGSQQRWAMPVPTPSPEPPPIRFSGNSYEYAGFLNYSPHRVVYLAREFPTAMHLHEAMKFLPENIALSERIRLCPDVAQVYTVSQDLVEQFGGDAVRSDWGHNYIPLMEEAVLAKFRQHANLREMLLRTRPARLIYADEQDEFWGEGPRRDGQNQLGLLLERVRETLSQEMMAFT</sequence>
<accession>A0ABQ0LVR1</accession>
<feature type="compositionally biased region" description="Pro residues" evidence="1">
    <location>
        <begin position="946"/>
        <end position="961"/>
    </location>
</feature>
<dbReference type="SUPFAM" id="SSF143990">
    <property type="entry name" value="YbiA-like"/>
    <property type="match status" value="1"/>
</dbReference>
<dbReference type="Gene3D" id="1.10.357.40">
    <property type="entry name" value="YbiA-like"/>
    <property type="match status" value="1"/>
</dbReference>
<evidence type="ECO:0000256" key="1">
    <source>
        <dbReference type="SAM" id="MobiDB-lite"/>
    </source>
</evidence>
<dbReference type="Proteomes" id="UP000815677">
    <property type="component" value="Unassembled WGS sequence"/>
</dbReference>
<feature type="region of interest" description="Disordered" evidence="1">
    <location>
        <begin position="1045"/>
        <end position="1074"/>
    </location>
</feature>
<dbReference type="PROSITE" id="PS51910">
    <property type="entry name" value="GH18_2"/>
    <property type="match status" value="1"/>
</dbReference>
<feature type="transmembrane region" description="Helical" evidence="2">
    <location>
        <begin position="530"/>
        <end position="548"/>
    </location>
</feature>
<dbReference type="PROSITE" id="PS50244">
    <property type="entry name" value="S5A_REDUCTASE"/>
    <property type="match status" value="1"/>
</dbReference>
<feature type="compositionally biased region" description="Pro residues" evidence="1">
    <location>
        <begin position="920"/>
        <end position="937"/>
    </location>
</feature>
<keyword evidence="2" id="KW-0812">Transmembrane</keyword>
<dbReference type="SUPFAM" id="SSF52949">
    <property type="entry name" value="Macro domain-like"/>
    <property type="match status" value="1"/>
</dbReference>
<keyword evidence="5" id="KW-1185">Reference proteome</keyword>
<dbReference type="SUPFAM" id="SSF51445">
    <property type="entry name" value="(Trans)glycosidases"/>
    <property type="match status" value="1"/>
</dbReference>
<dbReference type="Pfam" id="PF01661">
    <property type="entry name" value="Macro"/>
    <property type="match status" value="1"/>
</dbReference>
<name>A0ABQ0LVR1_MYCCL</name>
<dbReference type="InterPro" id="IPR012816">
    <property type="entry name" value="NADAR"/>
</dbReference>
<feature type="transmembrane region" description="Helical" evidence="2">
    <location>
        <begin position="593"/>
        <end position="617"/>
    </location>
</feature>
<evidence type="ECO:0000256" key="2">
    <source>
        <dbReference type="SAM" id="Phobius"/>
    </source>
</evidence>
<dbReference type="PANTHER" id="PTHR32251:SF15">
    <property type="entry name" value="3-OXO-5-ALPHA-STEROID 4-DEHYDROGENASE (DUF1295)"/>
    <property type="match status" value="1"/>
</dbReference>
<dbReference type="InterPro" id="IPR002589">
    <property type="entry name" value="Macro_dom"/>
</dbReference>
<keyword evidence="2" id="KW-1133">Transmembrane helix</keyword>
<dbReference type="InterPro" id="IPR017853">
    <property type="entry name" value="GH"/>
</dbReference>
<feature type="domain" description="GH18" evidence="3">
    <location>
        <begin position="29"/>
        <end position="311"/>
    </location>
</feature>
<proteinExistence type="predicted"/>
<dbReference type="InterPro" id="IPR037238">
    <property type="entry name" value="YbiA-like_sf"/>
</dbReference>
<dbReference type="Pfam" id="PF08719">
    <property type="entry name" value="NADAR"/>
    <property type="match status" value="1"/>
</dbReference>
<keyword evidence="2" id="KW-0472">Membrane</keyword>
<dbReference type="CDD" id="cd15457">
    <property type="entry name" value="NADAR"/>
    <property type="match status" value="1"/>
</dbReference>
<feature type="transmembrane region" description="Helical" evidence="2">
    <location>
        <begin position="637"/>
        <end position="655"/>
    </location>
</feature>
<dbReference type="Gene3D" id="3.20.20.80">
    <property type="entry name" value="Glycosidases"/>
    <property type="match status" value="1"/>
</dbReference>
<feature type="region of interest" description="Disordered" evidence="1">
    <location>
        <begin position="920"/>
        <end position="965"/>
    </location>
</feature>
<dbReference type="InterPro" id="IPR043472">
    <property type="entry name" value="Macro_dom-like"/>
</dbReference>
<feature type="transmembrane region" description="Helical" evidence="2">
    <location>
        <begin position="554"/>
        <end position="572"/>
    </location>
</feature>
<protein>
    <recommendedName>
        <fullName evidence="3">GH18 domain-containing protein</fullName>
    </recommendedName>
</protein>
<feature type="region of interest" description="Disordered" evidence="1">
    <location>
        <begin position="852"/>
        <end position="881"/>
    </location>
</feature>
<dbReference type="InterPro" id="IPR001223">
    <property type="entry name" value="Glyco_hydro18_cat"/>
</dbReference>
<evidence type="ECO:0000313" key="5">
    <source>
        <dbReference type="Proteomes" id="UP000815677"/>
    </source>
</evidence>
<dbReference type="EMBL" id="DF848888">
    <property type="protein sequence ID" value="GAT55077.1"/>
    <property type="molecule type" value="Genomic_DNA"/>
</dbReference>
<feature type="transmembrane region" description="Helical" evidence="2">
    <location>
        <begin position="497"/>
        <end position="518"/>
    </location>
</feature>
<dbReference type="Pfam" id="PF06966">
    <property type="entry name" value="DUF1295"/>
    <property type="match status" value="1"/>
</dbReference>
<feature type="region of interest" description="Disordered" evidence="1">
    <location>
        <begin position="1007"/>
        <end position="1027"/>
    </location>
</feature>
<organism evidence="4 5">
    <name type="scientific">Mycena chlorophos</name>
    <name type="common">Agaric fungus</name>
    <name type="synonym">Agaricus chlorophos</name>
    <dbReference type="NCBI Taxonomy" id="658473"/>
    <lineage>
        <taxon>Eukaryota</taxon>
        <taxon>Fungi</taxon>
        <taxon>Dikarya</taxon>
        <taxon>Basidiomycota</taxon>
        <taxon>Agaricomycotina</taxon>
        <taxon>Agaricomycetes</taxon>
        <taxon>Agaricomycetidae</taxon>
        <taxon>Agaricales</taxon>
        <taxon>Marasmiineae</taxon>
        <taxon>Mycenaceae</taxon>
        <taxon>Mycena</taxon>
    </lineage>
</organism>
<evidence type="ECO:0000313" key="4">
    <source>
        <dbReference type="EMBL" id="GAT55077.1"/>
    </source>
</evidence>
<dbReference type="InterPro" id="IPR010721">
    <property type="entry name" value="UstE-like"/>
</dbReference>
<reference evidence="4" key="1">
    <citation type="submission" date="2014-09" db="EMBL/GenBank/DDBJ databases">
        <title>Genome sequence of the luminous mushroom Mycena chlorophos for searching fungal bioluminescence genes.</title>
        <authorList>
            <person name="Tanaka Y."/>
            <person name="Kasuga D."/>
            <person name="Oba Y."/>
            <person name="Hase S."/>
            <person name="Sato K."/>
            <person name="Oba Y."/>
            <person name="Sakakibara Y."/>
        </authorList>
    </citation>
    <scope>NUCLEOTIDE SEQUENCE</scope>
</reference>
<dbReference type="PANTHER" id="PTHR32251">
    <property type="entry name" value="3-OXO-5-ALPHA-STEROID 4-DEHYDROGENASE"/>
    <property type="match status" value="1"/>
</dbReference>
<evidence type="ECO:0000259" key="3">
    <source>
        <dbReference type="PROSITE" id="PS51910"/>
    </source>
</evidence>
<dbReference type="Gene3D" id="1.20.120.1630">
    <property type="match status" value="1"/>
</dbReference>
<feature type="compositionally biased region" description="Low complexity" evidence="1">
    <location>
        <begin position="1058"/>
        <end position="1074"/>
    </location>
</feature>
<gene>
    <name evidence="4" type="ORF">MCHLO_11880</name>
</gene>
<dbReference type="Gene3D" id="3.40.220.10">
    <property type="entry name" value="Leucine Aminopeptidase, subunit E, domain 1"/>
    <property type="match status" value="1"/>
</dbReference>
<feature type="transmembrane region" description="Helical" evidence="2">
    <location>
        <begin position="717"/>
        <end position="736"/>
    </location>
</feature>